<protein>
    <submittedName>
        <fullName evidence="1">Uncharacterized protein</fullName>
    </submittedName>
</protein>
<comment type="caution">
    <text evidence="1">The sequence shown here is derived from an EMBL/GenBank/DDBJ whole genome shotgun (WGS) entry which is preliminary data.</text>
</comment>
<proteinExistence type="predicted"/>
<reference evidence="1" key="1">
    <citation type="submission" date="2023-01" db="EMBL/GenBank/DDBJ databases">
        <title>Genome assembly of the deep-sea coral Lophelia pertusa.</title>
        <authorList>
            <person name="Herrera S."/>
            <person name="Cordes E."/>
        </authorList>
    </citation>
    <scope>NUCLEOTIDE SEQUENCE</scope>
    <source>
        <strain evidence="1">USNM1676648</strain>
        <tissue evidence="1">Polyp</tissue>
    </source>
</reference>
<keyword evidence="2" id="KW-1185">Reference proteome</keyword>
<dbReference type="EMBL" id="MU825895">
    <property type="protein sequence ID" value="KAJ7383731.1"/>
    <property type="molecule type" value="Genomic_DNA"/>
</dbReference>
<sequence length="296" mass="32701">MSRKTDTQNLSMSFQRHGQQWQVKFPSNFPRSDASLCTNGEVWEMVGGDTVRIAVRAIISAINQPAAGAGGIHGGNPARMAAAGHAQWYGGEYGEATLKYVVNELTKIADSEVKMSRKTDTQDVTLSFNRRRRSWKVKFPSNFPRSNASLSTNGEFYAMVGGDTVETAVSAITNRISSLDQPLAAVQWYSGEYGEATLKYVFSELRKIAVGDVNMSRKTDTQDITLCFRRQGREWQVKFPSNFPRSTVILSANGEVCAIAGGDTVEHVVNEIINHITSMDHPPVVRSSRMKLCNII</sequence>
<evidence type="ECO:0000313" key="1">
    <source>
        <dbReference type="EMBL" id="KAJ7383731.1"/>
    </source>
</evidence>
<dbReference type="AlphaFoldDB" id="A0A9W9ZL53"/>
<gene>
    <name evidence="1" type="ORF">OS493_026262</name>
</gene>
<evidence type="ECO:0000313" key="2">
    <source>
        <dbReference type="Proteomes" id="UP001163046"/>
    </source>
</evidence>
<accession>A0A9W9ZL53</accession>
<dbReference type="Proteomes" id="UP001163046">
    <property type="component" value="Unassembled WGS sequence"/>
</dbReference>
<name>A0A9W9ZL53_9CNID</name>
<organism evidence="1 2">
    <name type="scientific">Desmophyllum pertusum</name>
    <dbReference type="NCBI Taxonomy" id="174260"/>
    <lineage>
        <taxon>Eukaryota</taxon>
        <taxon>Metazoa</taxon>
        <taxon>Cnidaria</taxon>
        <taxon>Anthozoa</taxon>
        <taxon>Hexacorallia</taxon>
        <taxon>Scleractinia</taxon>
        <taxon>Caryophylliina</taxon>
        <taxon>Caryophylliidae</taxon>
        <taxon>Desmophyllum</taxon>
    </lineage>
</organism>